<gene>
    <name evidence="1" type="ORF">FHS57_002494</name>
</gene>
<reference evidence="1 2" key="1">
    <citation type="submission" date="2020-08" db="EMBL/GenBank/DDBJ databases">
        <title>Genomic Encyclopedia of Type Strains, Phase IV (KMG-IV): sequencing the most valuable type-strain genomes for metagenomic binning, comparative biology and taxonomic classification.</title>
        <authorList>
            <person name="Goeker M."/>
        </authorList>
    </citation>
    <scope>NUCLEOTIDE SEQUENCE [LARGE SCALE GENOMIC DNA]</scope>
    <source>
        <strain evidence="1 2">DSM 17976</strain>
    </source>
</reference>
<protein>
    <recommendedName>
        <fullName evidence="3">Late embryogenesis abundant protein LEA-2 subgroup domain-containing protein</fullName>
    </recommendedName>
</protein>
<dbReference type="Gene3D" id="2.60.40.1820">
    <property type="match status" value="1"/>
</dbReference>
<evidence type="ECO:0000313" key="1">
    <source>
        <dbReference type="EMBL" id="MBB3838489.1"/>
    </source>
</evidence>
<dbReference type="EMBL" id="JACIBY010000004">
    <property type="protein sequence ID" value="MBB3838489.1"/>
    <property type="molecule type" value="Genomic_DNA"/>
</dbReference>
<keyword evidence="2" id="KW-1185">Reference proteome</keyword>
<dbReference type="RefSeq" id="WP_122931589.1">
    <property type="nucleotide sequence ID" value="NZ_JACIBY010000004.1"/>
</dbReference>
<organism evidence="1 2">
    <name type="scientific">Runella defluvii</name>
    <dbReference type="NCBI Taxonomy" id="370973"/>
    <lineage>
        <taxon>Bacteria</taxon>
        <taxon>Pseudomonadati</taxon>
        <taxon>Bacteroidota</taxon>
        <taxon>Cytophagia</taxon>
        <taxon>Cytophagales</taxon>
        <taxon>Spirosomataceae</taxon>
        <taxon>Runella</taxon>
    </lineage>
</organism>
<name>A0A7W5ZMJ8_9BACT</name>
<dbReference type="SUPFAM" id="SSF117070">
    <property type="entry name" value="LEA14-like"/>
    <property type="match status" value="1"/>
</dbReference>
<evidence type="ECO:0000313" key="2">
    <source>
        <dbReference type="Proteomes" id="UP000541352"/>
    </source>
</evidence>
<accession>A0A7W5ZMJ8</accession>
<evidence type="ECO:0008006" key="3">
    <source>
        <dbReference type="Google" id="ProtNLM"/>
    </source>
</evidence>
<comment type="caution">
    <text evidence="1">The sequence shown here is derived from an EMBL/GenBank/DDBJ whole genome shotgun (WGS) entry which is preliminary data.</text>
</comment>
<proteinExistence type="predicted"/>
<sequence length="203" mass="22488">MKRISLLVVILALIGLFQRCAVTKQISEVKTLGDCRYTVASADNITLAGVDVRSLQNLDLSQSPRIGLAILTKDVPLNLRLNLDITNPTKNLAGINQFEYKVFLSENELFTGLYDQRIEVQPKGGTTRVPMQLTTNAYRFITDSKAREAIVNMMQNLSGKANTTPSKLTIKLRPTLGIGNSQINYPGYITIEKEVNAKMLSVE</sequence>
<dbReference type="AlphaFoldDB" id="A0A7W5ZMJ8"/>
<dbReference type="Proteomes" id="UP000541352">
    <property type="component" value="Unassembled WGS sequence"/>
</dbReference>